<dbReference type="InterPro" id="IPR047057">
    <property type="entry name" value="MerR_fam"/>
</dbReference>
<evidence type="ECO:0000313" key="3">
    <source>
        <dbReference type="EMBL" id="ALS37812.1"/>
    </source>
</evidence>
<organism evidence="3 4">
    <name type="scientific">Enterococcus rotai</name>
    <dbReference type="NCBI Taxonomy" id="118060"/>
    <lineage>
        <taxon>Bacteria</taxon>
        <taxon>Bacillati</taxon>
        <taxon>Bacillota</taxon>
        <taxon>Bacilli</taxon>
        <taxon>Lactobacillales</taxon>
        <taxon>Enterococcaceae</taxon>
        <taxon>Enterococcus</taxon>
    </lineage>
</organism>
<dbReference type="Pfam" id="PF13411">
    <property type="entry name" value="MerR_1"/>
    <property type="match status" value="1"/>
</dbReference>
<dbReference type="PANTHER" id="PTHR30204">
    <property type="entry name" value="REDOX-CYCLING DRUG-SENSING TRANSCRIPTIONAL ACTIVATOR SOXR"/>
    <property type="match status" value="1"/>
</dbReference>
<dbReference type="AlphaFoldDB" id="A0A0U2VWZ7"/>
<proteinExistence type="predicted"/>
<dbReference type="KEGG" id="erx:ATZ35_11825"/>
<dbReference type="PANTHER" id="PTHR30204:SF83">
    <property type="entry name" value="TRANSCRIPTIONAL REGULATOR, MERR FAMILY"/>
    <property type="match status" value="1"/>
</dbReference>
<dbReference type="EMBL" id="CP013655">
    <property type="protein sequence ID" value="ALS37812.1"/>
    <property type="molecule type" value="Genomic_DNA"/>
</dbReference>
<dbReference type="InterPro" id="IPR009061">
    <property type="entry name" value="DNA-bd_dom_put_sf"/>
</dbReference>
<dbReference type="PROSITE" id="PS00552">
    <property type="entry name" value="HTH_MERR_1"/>
    <property type="match status" value="1"/>
</dbReference>
<dbReference type="GO" id="GO:0003677">
    <property type="term" value="F:DNA binding"/>
    <property type="evidence" value="ECO:0007669"/>
    <property type="project" value="UniProtKB-KW"/>
</dbReference>
<evidence type="ECO:0000259" key="2">
    <source>
        <dbReference type="PROSITE" id="PS50937"/>
    </source>
</evidence>
<dbReference type="SMART" id="SM00422">
    <property type="entry name" value="HTH_MERR"/>
    <property type="match status" value="1"/>
</dbReference>
<reference evidence="4" key="1">
    <citation type="submission" date="2015-12" db="EMBL/GenBank/DDBJ databases">
        <authorList>
            <person name="Lauer A."/>
            <person name="Humrighouse B."/>
            <person name="Loparev V."/>
            <person name="Shewmaker P.L."/>
            <person name="Whitney A.M."/>
            <person name="McLaughlin R.W."/>
        </authorList>
    </citation>
    <scope>NUCLEOTIDE SEQUENCE [LARGE SCALE GENOMIC DNA]</scope>
    <source>
        <strain evidence="4">LMG 26678</strain>
    </source>
</reference>
<dbReference type="PRINTS" id="PR00040">
    <property type="entry name" value="HTHMERR"/>
</dbReference>
<dbReference type="GO" id="GO:0003700">
    <property type="term" value="F:DNA-binding transcription factor activity"/>
    <property type="evidence" value="ECO:0007669"/>
    <property type="project" value="InterPro"/>
</dbReference>
<feature type="domain" description="HTH merR-type" evidence="2">
    <location>
        <begin position="1"/>
        <end position="69"/>
    </location>
</feature>
<dbReference type="Proteomes" id="UP000067523">
    <property type="component" value="Chromosome"/>
</dbReference>
<gene>
    <name evidence="3" type="ORF">ATZ35_11825</name>
</gene>
<dbReference type="Gene3D" id="1.10.1660.10">
    <property type="match status" value="1"/>
</dbReference>
<dbReference type="SUPFAM" id="SSF46955">
    <property type="entry name" value="Putative DNA-binding domain"/>
    <property type="match status" value="1"/>
</dbReference>
<dbReference type="CDD" id="cd01109">
    <property type="entry name" value="HTH_YyaN"/>
    <property type="match status" value="1"/>
</dbReference>
<evidence type="ECO:0000256" key="1">
    <source>
        <dbReference type="ARBA" id="ARBA00023125"/>
    </source>
</evidence>
<accession>A0A0U2VWZ7</accession>
<dbReference type="PROSITE" id="PS50937">
    <property type="entry name" value="HTH_MERR_2"/>
    <property type="match status" value="1"/>
</dbReference>
<dbReference type="STRING" id="118060.ATZ35_11825"/>
<sequence length="121" mass="14546">MYTISEFSKKIGISEYTLRYYEKEGLIEPSRDQHNYRMYGDQDIEWASFVIKLKNTGIELREIKKYTELRKIGDSTISERKELLLNHRVKILAEFEKTKSHLQLLDDKLAVYDQMEKEYTK</sequence>
<dbReference type="InterPro" id="IPR000551">
    <property type="entry name" value="MerR-type_HTH_dom"/>
</dbReference>
<keyword evidence="1" id="KW-0238">DNA-binding</keyword>
<name>A0A0U2VWZ7_9ENTE</name>
<dbReference type="RefSeq" id="WP_208927432.1">
    <property type="nucleotide sequence ID" value="NZ_CP013655.1"/>
</dbReference>
<evidence type="ECO:0000313" key="4">
    <source>
        <dbReference type="Proteomes" id="UP000067523"/>
    </source>
</evidence>
<protein>
    <submittedName>
        <fullName evidence="3">Transcriptional regulator</fullName>
    </submittedName>
</protein>
<keyword evidence="4" id="KW-1185">Reference proteome</keyword>